<evidence type="ECO:0000313" key="7">
    <source>
        <dbReference type="Proteomes" id="UP000198406"/>
    </source>
</evidence>
<evidence type="ECO:0000313" key="6">
    <source>
        <dbReference type="EMBL" id="GAX24709.1"/>
    </source>
</evidence>
<dbReference type="InterPro" id="IPR051419">
    <property type="entry name" value="Lys/N-term_MeTrsfase_sf"/>
</dbReference>
<comment type="caution">
    <text evidence="6">The sequence shown here is derived from an EMBL/GenBank/DDBJ whole genome shotgun (WGS) entry which is preliminary data.</text>
</comment>
<keyword evidence="3" id="KW-0808">Transferase</keyword>
<dbReference type="Proteomes" id="UP000198406">
    <property type="component" value="Unassembled WGS sequence"/>
</dbReference>
<dbReference type="GO" id="GO:0032259">
    <property type="term" value="P:methylation"/>
    <property type="evidence" value="ECO:0007669"/>
    <property type="project" value="UniProtKB-KW"/>
</dbReference>
<evidence type="ECO:0000256" key="1">
    <source>
        <dbReference type="ARBA" id="ARBA00008361"/>
    </source>
</evidence>
<feature type="compositionally biased region" description="Basic and acidic residues" evidence="4">
    <location>
        <begin position="106"/>
        <end position="132"/>
    </location>
</feature>
<evidence type="ECO:0000256" key="4">
    <source>
        <dbReference type="SAM" id="MobiDB-lite"/>
    </source>
</evidence>
<evidence type="ECO:0000259" key="5">
    <source>
        <dbReference type="Pfam" id="PF08241"/>
    </source>
</evidence>
<dbReference type="PANTHER" id="PTHR12176:SF80">
    <property type="entry name" value="EEF1A LYSINE METHYLTRANSFERASE 4"/>
    <property type="match status" value="1"/>
</dbReference>
<dbReference type="PANTHER" id="PTHR12176">
    <property type="entry name" value="SAM-DEPENDENT METHYLTRANSFERASE SUPERFAMILY PROTEIN"/>
    <property type="match status" value="1"/>
</dbReference>
<evidence type="ECO:0000256" key="2">
    <source>
        <dbReference type="ARBA" id="ARBA00022603"/>
    </source>
</evidence>
<dbReference type="InterPro" id="IPR029063">
    <property type="entry name" value="SAM-dependent_MTases_sf"/>
</dbReference>
<dbReference type="CDD" id="cd02440">
    <property type="entry name" value="AdoMet_MTases"/>
    <property type="match status" value="1"/>
</dbReference>
<feature type="domain" description="Methyltransferase type 11" evidence="5">
    <location>
        <begin position="211"/>
        <end position="334"/>
    </location>
</feature>
<keyword evidence="7" id="KW-1185">Reference proteome</keyword>
<feature type="compositionally biased region" description="Acidic residues" evidence="4">
    <location>
        <begin position="160"/>
        <end position="190"/>
    </location>
</feature>
<dbReference type="InParanoid" id="A0A1Z5KEM9"/>
<dbReference type="Gene3D" id="3.40.50.150">
    <property type="entry name" value="Vaccinia Virus protein VP39"/>
    <property type="match status" value="1"/>
</dbReference>
<dbReference type="OrthoDB" id="411785at2759"/>
<accession>A0A1Z5KEM9</accession>
<proteinExistence type="inferred from homology"/>
<feature type="compositionally biased region" description="Acidic residues" evidence="4">
    <location>
        <begin position="141"/>
        <end position="153"/>
    </location>
</feature>
<sequence length="405" mass="45180">MAEEKTNSTINFRMFSAAAKDDAADEPRCIVVPPSYGSQEYWEERYSRDKVDSEDDPAPFHSWYFSYEEMRPLLLPLILGTEEADALLEESSDSDKLGNTSTTEKQQGEAKRSTSSSEQREPNAETKVDENSKSSFNKVGEEEDVEDEEEQSGDEGGQQDNDEESETYSEEEEEFEEASSEEEDDTDDEFEVTRAPLSSDPISILEVGCGDVPMGTGLVTDLPSERLARVVCIDYSASVIQKMEKKYTKDPEPETKKMKTIDNEQEPSKKEALPLEFQKVDARDMPYSDESFHLVLEKGTLDAMLSDREAGSANCQKIIRESARVLKTGGIIVLVSHLNAFDTSGIDWMEDVVFGGLRSLETSSWAIEVHGNDGGDAQPGPAVYVIHKKPKDAKSSKIPVQFFSY</sequence>
<dbReference type="SUPFAM" id="SSF53335">
    <property type="entry name" value="S-adenosyl-L-methionine-dependent methyltransferases"/>
    <property type="match status" value="1"/>
</dbReference>
<protein>
    <recommendedName>
        <fullName evidence="5">Methyltransferase type 11 domain-containing protein</fullName>
    </recommendedName>
</protein>
<organism evidence="6 7">
    <name type="scientific">Fistulifera solaris</name>
    <name type="common">Oleaginous diatom</name>
    <dbReference type="NCBI Taxonomy" id="1519565"/>
    <lineage>
        <taxon>Eukaryota</taxon>
        <taxon>Sar</taxon>
        <taxon>Stramenopiles</taxon>
        <taxon>Ochrophyta</taxon>
        <taxon>Bacillariophyta</taxon>
        <taxon>Bacillariophyceae</taxon>
        <taxon>Bacillariophycidae</taxon>
        <taxon>Naviculales</taxon>
        <taxon>Naviculaceae</taxon>
        <taxon>Fistulifera</taxon>
    </lineage>
</organism>
<evidence type="ECO:0000256" key="3">
    <source>
        <dbReference type="ARBA" id="ARBA00022679"/>
    </source>
</evidence>
<feature type="region of interest" description="Disordered" evidence="4">
    <location>
        <begin position="246"/>
        <end position="269"/>
    </location>
</feature>
<keyword evidence="2" id="KW-0489">Methyltransferase</keyword>
<dbReference type="InterPro" id="IPR013216">
    <property type="entry name" value="Methyltransf_11"/>
</dbReference>
<name>A0A1Z5KEM9_FISSO</name>
<feature type="region of interest" description="Disordered" evidence="4">
    <location>
        <begin position="86"/>
        <end position="198"/>
    </location>
</feature>
<dbReference type="EMBL" id="BDSP01000213">
    <property type="protein sequence ID" value="GAX24709.1"/>
    <property type="molecule type" value="Genomic_DNA"/>
</dbReference>
<reference evidence="6 7" key="1">
    <citation type="journal article" date="2015" name="Plant Cell">
        <title>Oil accumulation by the oleaginous diatom Fistulifera solaris as revealed by the genome and transcriptome.</title>
        <authorList>
            <person name="Tanaka T."/>
            <person name="Maeda Y."/>
            <person name="Veluchamy A."/>
            <person name="Tanaka M."/>
            <person name="Abida H."/>
            <person name="Marechal E."/>
            <person name="Bowler C."/>
            <person name="Muto M."/>
            <person name="Sunaga Y."/>
            <person name="Tanaka M."/>
            <person name="Yoshino T."/>
            <person name="Taniguchi T."/>
            <person name="Fukuda Y."/>
            <person name="Nemoto M."/>
            <person name="Matsumoto M."/>
            <person name="Wong P.S."/>
            <person name="Aburatani S."/>
            <person name="Fujibuchi W."/>
        </authorList>
    </citation>
    <scope>NUCLEOTIDE SEQUENCE [LARGE SCALE GENOMIC DNA]</scope>
    <source>
        <strain evidence="6 7">JPCC DA0580</strain>
    </source>
</reference>
<dbReference type="AlphaFoldDB" id="A0A1Z5KEM9"/>
<dbReference type="Pfam" id="PF08241">
    <property type="entry name" value="Methyltransf_11"/>
    <property type="match status" value="1"/>
</dbReference>
<gene>
    <name evidence="6" type="ORF">FisN_4Hh267</name>
</gene>
<comment type="similarity">
    <text evidence="1">Belongs to the methyltransferase superfamily.</text>
</comment>
<dbReference type="GO" id="GO:0008757">
    <property type="term" value="F:S-adenosylmethionine-dependent methyltransferase activity"/>
    <property type="evidence" value="ECO:0007669"/>
    <property type="project" value="InterPro"/>
</dbReference>